<evidence type="ECO:0000313" key="2">
    <source>
        <dbReference type="EMBL" id="GBO10185.1"/>
    </source>
</evidence>
<dbReference type="CDD" id="cd19941">
    <property type="entry name" value="TIL"/>
    <property type="match status" value="1"/>
</dbReference>
<dbReference type="EMBL" id="BGPR01036221">
    <property type="protein sequence ID" value="GBO11340.1"/>
    <property type="molecule type" value="Genomic_DNA"/>
</dbReference>
<dbReference type="EMBL" id="BGPR01035359">
    <property type="protein sequence ID" value="GBO10164.1"/>
    <property type="molecule type" value="Genomic_DNA"/>
</dbReference>
<dbReference type="OrthoDB" id="411615at2759"/>
<dbReference type="Proteomes" id="UP000499080">
    <property type="component" value="Unassembled WGS sequence"/>
</dbReference>
<comment type="caution">
    <text evidence="3">The sequence shown here is derived from an EMBL/GenBank/DDBJ whole genome shotgun (WGS) entry which is preliminary data.</text>
</comment>
<dbReference type="EMBL" id="BGPR01035370">
    <property type="protein sequence ID" value="GBO10185.1"/>
    <property type="molecule type" value="Genomic_DNA"/>
</dbReference>
<organism evidence="3 5">
    <name type="scientific">Araneus ventricosus</name>
    <name type="common">Orbweaver spider</name>
    <name type="synonym">Epeira ventricosa</name>
    <dbReference type="NCBI Taxonomy" id="182803"/>
    <lineage>
        <taxon>Eukaryota</taxon>
        <taxon>Metazoa</taxon>
        <taxon>Ecdysozoa</taxon>
        <taxon>Arthropoda</taxon>
        <taxon>Chelicerata</taxon>
        <taxon>Arachnida</taxon>
        <taxon>Araneae</taxon>
        <taxon>Araneomorphae</taxon>
        <taxon>Entelegynae</taxon>
        <taxon>Araneoidea</taxon>
        <taxon>Araneidae</taxon>
        <taxon>Araneus</taxon>
    </lineage>
</organism>
<evidence type="ECO:0000313" key="1">
    <source>
        <dbReference type="EMBL" id="GBO10164.1"/>
    </source>
</evidence>
<dbReference type="AlphaFoldDB" id="A0A4Y2UIA5"/>
<keyword evidence="5" id="KW-1185">Reference proteome</keyword>
<evidence type="ECO:0000313" key="4">
    <source>
        <dbReference type="EMBL" id="GBO11402.1"/>
    </source>
</evidence>
<gene>
    <name evidence="4" type="ORF">AVEN_224360_1</name>
    <name evidence="2" type="ORF">AVEN_35775_1</name>
    <name evidence="3" type="ORF">AVEN_8748_1</name>
    <name evidence="1" type="ORF">AVEN_95862_1</name>
</gene>
<dbReference type="EMBL" id="BGPR01036266">
    <property type="protein sequence ID" value="GBO11402.1"/>
    <property type="molecule type" value="Genomic_DNA"/>
</dbReference>
<reference evidence="3 5" key="1">
    <citation type="journal article" date="2019" name="Sci. Rep.">
        <title>Orb-weaving spider Araneus ventricosus genome elucidates the spidroin gene catalogue.</title>
        <authorList>
            <person name="Kono N."/>
            <person name="Nakamura H."/>
            <person name="Ohtoshi R."/>
            <person name="Moran D.A.P."/>
            <person name="Shinohara A."/>
            <person name="Yoshida Y."/>
            <person name="Fujiwara M."/>
            <person name="Mori M."/>
            <person name="Tomita M."/>
            <person name="Arakawa K."/>
        </authorList>
    </citation>
    <scope>NUCLEOTIDE SEQUENCE [LARGE SCALE GENOMIC DNA]</scope>
</reference>
<evidence type="ECO:0008006" key="6">
    <source>
        <dbReference type="Google" id="ProtNLM"/>
    </source>
</evidence>
<proteinExistence type="predicted"/>
<accession>A0A4Y2UIA5</accession>
<evidence type="ECO:0000313" key="3">
    <source>
        <dbReference type="EMBL" id="GBO11340.1"/>
    </source>
</evidence>
<name>A0A4Y2UIA5_ARAVE</name>
<evidence type="ECO:0000313" key="5">
    <source>
        <dbReference type="Proteomes" id="UP000499080"/>
    </source>
</evidence>
<protein>
    <recommendedName>
        <fullName evidence="6">Reverse transcriptase Ty1/copia-type domain-containing protein</fullName>
    </recommendedName>
</protein>
<sequence>MRDELQTMKNRKVWELQELADKSKVLGCRWVVSIKRDDKNKIKCFKARLFFPRFRTKESECSQGHWDCHEASAADLILTPPPNIAPECNSAAHQVPTDCVSDCPLTCANYHHHQPCTIAVCSPGCK</sequence>